<reference evidence="3 4" key="1">
    <citation type="submission" date="2018-03" db="EMBL/GenBank/DDBJ databases">
        <title>Comparative genomics illustrates the genes involved in a hyperalkaliphilic mechanisms of Serpentinomonas isolated from highly-alkaline calcium-rich serpentinized springs.</title>
        <authorList>
            <person name="Suzuki S."/>
            <person name="Ishii S."/>
            <person name="Walworth N."/>
            <person name="Bird L."/>
            <person name="Kuenen J.G."/>
            <person name="Nealson K.H."/>
        </authorList>
    </citation>
    <scope>NUCLEOTIDE SEQUENCE [LARGE SCALE GENOMIC DNA]</scope>
    <source>
        <strain evidence="3 4">83</strain>
    </source>
</reference>
<gene>
    <name evidence="3" type="ORF">C6P61_04375</name>
</gene>
<dbReference type="Pfam" id="PF04972">
    <property type="entry name" value="BON"/>
    <property type="match status" value="2"/>
</dbReference>
<dbReference type="PROSITE" id="PS50914">
    <property type="entry name" value="BON"/>
    <property type="match status" value="2"/>
</dbReference>
<evidence type="ECO:0000313" key="4">
    <source>
        <dbReference type="Proteomes" id="UP000238326"/>
    </source>
</evidence>
<dbReference type="PANTHER" id="PTHR34606:SF4">
    <property type="entry name" value="OUTER MEMBRANE LIPOPROTEIN DOLP"/>
    <property type="match status" value="1"/>
</dbReference>
<dbReference type="SMART" id="SM00749">
    <property type="entry name" value="BON"/>
    <property type="match status" value="2"/>
</dbReference>
<keyword evidence="4" id="KW-1185">Reference proteome</keyword>
<dbReference type="Proteomes" id="UP000238326">
    <property type="component" value="Unassembled WGS sequence"/>
</dbReference>
<keyword evidence="1" id="KW-0732">Signal</keyword>
<feature type="domain" description="BON" evidence="2">
    <location>
        <begin position="130"/>
        <end position="200"/>
    </location>
</feature>
<dbReference type="OrthoDB" id="5294487at2"/>
<evidence type="ECO:0000313" key="3">
    <source>
        <dbReference type="EMBL" id="PRD69559.1"/>
    </source>
</evidence>
<name>A0A2S9KGI6_9BURK</name>
<proteinExistence type="predicted"/>
<dbReference type="RefSeq" id="WP_105728718.1">
    <property type="nucleotide sequence ID" value="NZ_PVLR01000012.1"/>
</dbReference>
<dbReference type="EMBL" id="PVLR01000012">
    <property type="protein sequence ID" value="PRD69559.1"/>
    <property type="molecule type" value="Genomic_DNA"/>
</dbReference>
<accession>A0A2S9KGI6</accession>
<dbReference type="PROSITE" id="PS51257">
    <property type="entry name" value="PROKAR_LIPOPROTEIN"/>
    <property type="match status" value="1"/>
</dbReference>
<feature type="domain" description="BON" evidence="2">
    <location>
        <begin position="49"/>
        <end position="121"/>
    </location>
</feature>
<sequence>MKTLTRPLLRGTAALLLAAALGGLVSGCAPLMIGAAVGTGLVAADRRSSGAQLEDEAIELKSSNRITEAVGTRVRVNVTSYNRQVLLSGEVPNEADRQRVQQIVSGVDNVRSVVNELAIIDSPTLSQRTSDLVLSGRVKAGFIDNHELSSQAFKIVTERGTVYLMGRVTKREADLATEIARTTSGVKAVVRIFDYLSEDELKRLQPQPAR</sequence>
<dbReference type="PANTHER" id="PTHR34606">
    <property type="entry name" value="BON DOMAIN-CONTAINING PROTEIN"/>
    <property type="match status" value="1"/>
</dbReference>
<evidence type="ECO:0000259" key="2">
    <source>
        <dbReference type="PROSITE" id="PS50914"/>
    </source>
</evidence>
<dbReference type="InterPro" id="IPR014004">
    <property type="entry name" value="Transpt-assoc_nodulatn_dom_bac"/>
</dbReference>
<organism evidence="3 4">
    <name type="scientific">Malikia spinosa</name>
    <dbReference type="NCBI Taxonomy" id="86180"/>
    <lineage>
        <taxon>Bacteria</taxon>
        <taxon>Pseudomonadati</taxon>
        <taxon>Pseudomonadota</taxon>
        <taxon>Betaproteobacteria</taxon>
        <taxon>Burkholderiales</taxon>
        <taxon>Comamonadaceae</taxon>
        <taxon>Malikia</taxon>
    </lineage>
</organism>
<dbReference type="AlphaFoldDB" id="A0A2S9KGI6"/>
<protein>
    <submittedName>
        <fullName evidence="3">Transporter</fullName>
    </submittedName>
</protein>
<dbReference type="Gene3D" id="3.40.1520.20">
    <property type="match status" value="1"/>
</dbReference>
<comment type="caution">
    <text evidence="3">The sequence shown here is derived from an EMBL/GenBank/DDBJ whole genome shotgun (WGS) entry which is preliminary data.</text>
</comment>
<dbReference type="InterPro" id="IPR007055">
    <property type="entry name" value="BON_dom"/>
</dbReference>
<dbReference type="InterPro" id="IPR051686">
    <property type="entry name" value="Lipoprotein_DolP"/>
</dbReference>
<evidence type="ECO:0000256" key="1">
    <source>
        <dbReference type="ARBA" id="ARBA00022729"/>
    </source>
</evidence>